<sequence>MVRTGAPGDCAPLPAVRTGQWAARAGDAQAMRARCAVVRLPVRTGHGVRRAGPLRVLIAHRLQSAGDVLRFVGEDLAGEVRGGVTDARRSSGGVCMARARIAVRWMAPISSGVKESAQGSVSSGSAATVRPVLLMAGLYRASRSGPLRGSLRGPLGMSRSSGVVTSGTG</sequence>
<organism evidence="2 3">
    <name type="scientific">Wenjunlia tyrosinilytica</name>
    <dbReference type="NCBI Taxonomy" id="1544741"/>
    <lineage>
        <taxon>Bacteria</taxon>
        <taxon>Bacillati</taxon>
        <taxon>Actinomycetota</taxon>
        <taxon>Actinomycetes</taxon>
        <taxon>Kitasatosporales</taxon>
        <taxon>Streptomycetaceae</taxon>
        <taxon>Wenjunlia</taxon>
    </lineage>
</organism>
<keyword evidence="3" id="KW-1185">Reference proteome</keyword>
<feature type="region of interest" description="Disordered" evidence="1">
    <location>
        <begin position="149"/>
        <end position="169"/>
    </location>
</feature>
<dbReference type="EMBL" id="BMMS01000055">
    <property type="protein sequence ID" value="GGP00274.1"/>
    <property type="molecule type" value="Genomic_DNA"/>
</dbReference>
<accession>A0A917ZYC1</accession>
<evidence type="ECO:0000256" key="1">
    <source>
        <dbReference type="SAM" id="MobiDB-lite"/>
    </source>
</evidence>
<gene>
    <name evidence="2" type="ORF">GCM10012280_68670</name>
</gene>
<reference evidence="2" key="2">
    <citation type="submission" date="2020-09" db="EMBL/GenBank/DDBJ databases">
        <authorList>
            <person name="Sun Q."/>
            <person name="Zhou Y."/>
        </authorList>
    </citation>
    <scope>NUCLEOTIDE SEQUENCE</scope>
    <source>
        <strain evidence="2">CGMCC 4.7201</strain>
    </source>
</reference>
<dbReference type="Proteomes" id="UP000641932">
    <property type="component" value="Unassembled WGS sequence"/>
</dbReference>
<name>A0A917ZYC1_9ACTN</name>
<evidence type="ECO:0000313" key="2">
    <source>
        <dbReference type="EMBL" id="GGP00274.1"/>
    </source>
</evidence>
<reference evidence="2" key="1">
    <citation type="journal article" date="2014" name="Int. J. Syst. Evol. Microbiol.">
        <title>Complete genome sequence of Corynebacterium casei LMG S-19264T (=DSM 44701T), isolated from a smear-ripened cheese.</title>
        <authorList>
            <consortium name="US DOE Joint Genome Institute (JGI-PGF)"/>
            <person name="Walter F."/>
            <person name="Albersmeier A."/>
            <person name="Kalinowski J."/>
            <person name="Ruckert C."/>
        </authorList>
    </citation>
    <scope>NUCLEOTIDE SEQUENCE</scope>
    <source>
        <strain evidence="2">CGMCC 4.7201</strain>
    </source>
</reference>
<proteinExistence type="predicted"/>
<dbReference type="AlphaFoldDB" id="A0A917ZYC1"/>
<protein>
    <submittedName>
        <fullName evidence="2">Uncharacterized protein</fullName>
    </submittedName>
</protein>
<evidence type="ECO:0000313" key="3">
    <source>
        <dbReference type="Proteomes" id="UP000641932"/>
    </source>
</evidence>
<comment type="caution">
    <text evidence="2">The sequence shown here is derived from an EMBL/GenBank/DDBJ whole genome shotgun (WGS) entry which is preliminary data.</text>
</comment>